<gene>
    <name evidence="1" type="ORF">PISMIDRAFT_685095</name>
</gene>
<dbReference type="Proteomes" id="UP000054018">
    <property type="component" value="Unassembled WGS sequence"/>
</dbReference>
<protein>
    <submittedName>
        <fullName evidence="1">Uncharacterized protein</fullName>
    </submittedName>
</protein>
<evidence type="ECO:0000313" key="2">
    <source>
        <dbReference type="Proteomes" id="UP000054018"/>
    </source>
</evidence>
<keyword evidence="2" id="KW-1185">Reference proteome</keyword>
<feature type="non-terminal residue" evidence="1">
    <location>
        <position position="86"/>
    </location>
</feature>
<organism evidence="1 2">
    <name type="scientific">Pisolithus microcarpus 441</name>
    <dbReference type="NCBI Taxonomy" id="765257"/>
    <lineage>
        <taxon>Eukaryota</taxon>
        <taxon>Fungi</taxon>
        <taxon>Dikarya</taxon>
        <taxon>Basidiomycota</taxon>
        <taxon>Agaricomycotina</taxon>
        <taxon>Agaricomycetes</taxon>
        <taxon>Agaricomycetidae</taxon>
        <taxon>Boletales</taxon>
        <taxon>Sclerodermatineae</taxon>
        <taxon>Pisolithaceae</taxon>
        <taxon>Pisolithus</taxon>
    </lineage>
</organism>
<evidence type="ECO:0000313" key="1">
    <source>
        <dbReference type="EMBL" id="KIK17642.1"/>
    </source>
</evidence>
<accession>A0A0C9Z5C9</accession>
<reference evidence="2" key="2">
    <citation type="submission" date="2015-01" db="EMBL/GenBank/DDBJ databases">
        <title>Evolutionary Origins and Diversification of the Mycorrhizal Mutualists.</title>
        <authorList>
            <consortium name="DOE Joint Genome Institute"/>
            <consortium name="Mycorrhizal Genomics Consortium"/>
            <person name="Kohler A."/>
            <person name="Kuo A."/>
            <person name="Nagy L.G."/>
            <person name="Floudas D."/>
            <person name="Copeland A."/>
            <person name="Barry K.W."/>
            <person name="Cichocki N."/>
            <person name="Veneault-Fourrey C."/>
            <person name="LaButti K."/>
            <person name="Lindquist E.A."/>
            <person name="Lipzen A."/>
            <person name="Lundell T."/>
            <person name="Morin E."/>
            <person name="Murat C."/>
            <person name="Riley R."/>
            <person name="Ohm R."/>
            <person name="Sun H."/>
            <person name="Tunlid A."/>
            <person name="Henrissat B."/>
            <person name="Grigoriev I.V."/>
            <person name="Hibbett D.S."/>
            <person name="Martin F."/>
        </authorList>
    </citation>
    <scope>NUCLEOTIDE SEQUENCE [LARGE SCALE GENOMIC DNA]</scope>
    <source>
        <strain evidence="2">441</strain>
    </source>
</reference>
<dbReference type="AlphaFoldDB" id="A0A0C9Z5C9"/>
<dbReference type="HOGENOM" id="CLU_2503980_0_0_1"/>
<dbReference type="EMBL" id="KN833823">
    <property type="protein sequence ID" value="KIK17642.1"/>
    <property type="molecule type" value="Genomic_DNA"/>
</dbReference>
<reference evidence="1 2" key="1">
    <citation type="submission" date="2014-04" db="EMBL/GenBank/DDBJ databases">
        <authorList>
            <consortium name="DOE Joint Genome Institute"/>
            <person name="Kuo A."/>
            <person name="Kohler A."/>
            <person name="Costa M.D."/>
            <person name="Nagy L.G."/>
            <person name="Floudas D."/>
            <person name="Copeland A."/>
            <person name="Barry K.W."/>
            <person name="Cichocki N."/>
            <person name="Veneault-Fourrey C."/>
            <person name="LaButti K."/>
            <person name="Lindquist E.A."/>
            <person name="Lipzen A."/>
            <person name="Lundell T."/>
            <person name="Morin E."/>
            <person name="Murat C."/>
            <person name="Sun H."/>
            <person name="Tunlid A."/>
            <person name="Henrissat B."/>
            <person name="Grigoriev I.V."/>
            <person name="Hibbett D.S."/>
            <person name="Martin F."/>
            <person name="Nordberg H.P."/>
            <person name="Cantor M.N."/>
            <person name="Hua S.X."/>
        </authorList>
    </citation>
    <scope>NUCLEOTIDE SEQUENCE [LARGE SCALE GENOMIC DNA]</scope>
    <source>
        <strain evidence="1 2">441</strain>
    </source>
</reference>
<name>A0A0C9Z5C9_9AGAM</name>
<sequence length="86" mass="9373">IPWGTAFQFLSFAGNVAHRMSLHCLNQKVGNPGSQNKARTDHGADDLGCRDKERNDGFKKCRLVGEARGVLTVFLGISSRTVSGRL</sequence>
<proteinExistence type="predicted"/>